<proteinExistence type="predicted"/>
<sequence>MSLARILNVDVVEPEAPFLAPYQFKITFECISPLDAGMVAPAAGPRSPVPSSPVYLEFKLIYVGSAKTKTLDQELDSLLVGPVPMGINMFLFEADAPVPSKIPKEDLMGVTIILLTCSYKGRMFERIGYYVDNAYTDEALLANPPESPVPEKLFRSILADKPRVTRYPINWEDPTKEEQPPVQLGDIEDADDDFHVTPVGGKDDEEDEGFDEEEDEDEEDGDDKGEVDLDMTEEQDEAELMSAEGEDDDESGDEEREDEGHGGDAMAVEDELPKTAMRAAAADPSAMDIE</sequence>
<dbReference type="Proteomes" id="UP001140234">
    <property type="component" value="Unassembled WGS sequence"/>
</dbReference>
<protein>
    <submittedName>
        <fullName evidence="1">Histone chaperone asf1</fullName>
    </submittedName>
</protein>
<reference evidence="1" key="1">
    <citation type="submission" date="2022-07" db="EMBL/GenBank/DDBJ databases">
        <title>Phylogenomic reconstructions and comparative analyses of Kickxellomycotina fungi.</title>
        <authorList>
            <person name="Reynolds N.K."/>
            <person name="Stajich J.E."/>
            <person name="Barry K."/>
            <person name="Grigoriev I.V."/>
            <person name="Crous P."/>
            <person name="Smith M.E."/>
        </authorList>
    </citation>
    <scope>NUCLEOTIDE SEQUENCE</scope>
    <source>
        <strain evidence="1">CBS 109366</strain>
    </source>
</reference>
<name>A0ACC1K2U6_9FUNG</name>
<gene>
    <name evidence="1" type="primary">ASF1</name>
    <name evidence="1" type="ORF">IWQ57_001898</name>
</gene>
<comment type="caution">
    <text evidence="1">The sequence shown here is derived from an EMBL/GenBank/DDBJ whole genome shotgun (WGS) entry which is preliminary data.</text>
</comment>
<dbReference type="EMBL" id="JANBUJ010000420">
    <property type="protein sequence ID" value="KAJ2772131.1"/>
    <property type="molecule type" value="Genomic_DNA"/>
</dbReference>
<evidence type="ECO:0000313" key="2">
    <source>
        <dbReference type="Proteomes" id="UP001140234"/>
    </source>
</evidence>
<keyword evidence="2" id="KW-1185">Reference proteome</keyword>
<evidence type="ECO:0000313" key="1">
    <source>
        <dbReference type="EMBL" id="KAJ2772131.1"/>
    </source>
</evidence>
<organism evidence="1 2">
    <name type="scientific">Coemansia nantahalensis</name>
    <dbReference type="NCBI Taxonomy" id="2789366"/>
    <lineage>
        <taxon>Eukaryota</taxon>
        <taxon>Fungi</taxon>
        <taxon>Fungi incertae sedis</taxon>
        <taxon>Zoopagomycota</taxon>
        <taxon>Kickxellomycotina</taxon>
        <taxon>Kickxellomycetes</taxon>
        <taxon>Kickxellales</taxon>
        <taxon>Kickxellaceae</taxon>
        <taxon>Coemansia</taxon>
    </lineage>
</organism>
<accession>A0ACC1K2U6</accession>